<keyword evidence="2" id="KW-0812">Transmembrane</keyword>
<organism evidence="3 4">
    <name type="scientific">Catagonus wagneri</name>
    <name type="common">Chacoan peccary</name>
    <dbReference type="NCBI Taxonomy" id="51154"/>
    <lineage>
        <taxon>Eukaryota</taxon>
        <taxon>Metazoa</taxon>
        <taxon>Chordata</taxon>
        <taxon>Craniata</taxon>
        <taxon>Vertebrata</taxon>
        <taxon>Euteleostomi</taxon>
        <taxon>Mammalia</taxon>
        <taxon>Eutheria</taxon>
        <taxon>Laurasiatheria</taxon>
        <taxon>Artiodactyla</taxon>
        <taxon>Suina</taxon>
        <taxon>Tayassuidae</taxon>
        <taxon>Catagonus</taxon>
    </lineage>
</organism>
<dbReference type="GeneTree" id="ENSGT00910000147086"/>
<protein>
    <submittedName>
        <fullName evidence="3">Uncharacterized protein</fullName>
    </submittedName>
</protein>
<dbReference type="AlphaFoldDB" id="A0A8C3X022"/>
<evidence type="ECO:0000256" key="2">
    <source>
        <dbReference type="SAM" id="Phobius"/>
    </source>
</evidence>
<reference evidence="3" key="2">
    <citation type="submission" date="2025-09" db="UniProtKB">
        <authorList>
            <consortium name="Ensembl"/>
        </authorList>
    </citation>
    <scope>IDENTIFICATION</scope>
</reference>
<feature type="region of interest" description="Disordered" evidence="1">
    <location>
        <begin position="138"/>
        <end position="166"/>
    </location>
</feature>
<feature type="transmembrane region" description="Helical" evidence="2">
    <location>
        <begin position="109"/>
        <end position="128"/>
    </location>
</feature>
<accession>A0A8C3X022</accession>
<name>A0A8C3X022_9CETA</name>
<evidence type="ECO:0000313" key="3">
    <source>
        <dbReference type="Ensembl" id="ENSCWAP00000023642.1"/>
    </source>
</evidence>
<dbReference type="Proteomes" id="UP000694540">
    <property type="component" value="Unplaced"/>
</dbReference>
<reference evidence="3" key="1">
    <citation type="submission" date="2025-08" db="UniProtKB">
        <authorList>
            <consortium name="Ensembl"/>
        </authorList>
    </citation>
    <scope>IDENTIFICATION</scope>
</reference>
<keyword evidence="2" id="KW-1133">Transmembrane helix</keyword>
<feature type="transmembrane region" description="Helical" evidence="2">
    <location>
        <begin position="86"/>
        <end position="103"/>
    </location>
</feature>
<keyword evidence="4" id="KW-1185">Reference proteome</keyword>
<proteinExistence type="predicted"/>
<dbReference type="Ensembl" id="ENSCWAT00000025614.1">
    <property type="protein sequence ID" value="ENSCWAP00000023642.1"/>
    <property type="gene ID" value="ENSCWAG00000018016.1"/>
</dbReference>
<keyword evidence="2" id="KW-0472">Membrane</keyword>
<sequence length="166" mass="17532">MAEPCCTLPSAATLPSKARSLEFLPRNSVTSSVLDIPKHQPASPRSWGDMIPMSLVEGWPLLTGTDVLQHQLVTSSSGMLYASRRFLTVFGGLHVIGLGLLLLRGSCLWDQGLGASLFLGVFISLLCVDPATPALPSWEGPVTPPQGRGKGKPLPAAGIKGNDPQH</sequence>
<evidence type="ECO:0000313" key="4">
    <source>
        <dbReference type="Proteomes" id="UP000694540"/>
    </source>
</evidence>
<evidence type="ECO:0000256" key="1">
    <source>
        <dbReference type="SAM" id="MobiDB-lite"/>
    </source>
</evidence>